<name>A0AAE3EKW3_9SPIR</name>
<dbReference type="EC" id="3.4.21.53" evidence="2"/>
<dbReference type="PANTHER" id="PTHR10046">
    <property type="entry name" value="ATP DEPENDENT LON PROTEASE FAMILY MEMBER"/>
    <property type="match status" value="1"/>
</dbReference>
<dbReference type="Pfam" id="PF05362">
    <property type="entry name" value="Lon_C"/>
    <property type="match status" value="1"/>
</dbReference>
<comment type="caution">
    <text evidence="4">The sequence shown here is derived from an EMBL/GenBank/DDBJ whole genome shotgun (WGS) entry which is preliminary data.</text>
</comment>
<dbReference type="Gene3D" id="3.30.230.10">
    <property type="match status" value="1"/>
</dbReference>
<keyword evidence="1 2" id="KW-0645">Protease</keyword>
<feature type="active site" evidence="2">
    <location>
        <position position="700"/>
    </location>
</feature>
<comment type="catalytic activity">
    <reaction evidence="2">
        <text>Hydrolysis of proteins in presence of ATP.</text>
        <dbReference type="EC" id="3.4.21.53"/>
    </reaction>
</comment>
<dbReference type="InterPro" id="IPR008269">
    <property type="entry name" value="Lon_proteolytic"/>
</dbReference>
<dbReference type="InterPro" id="IPR027417">
    <property type="entry name" value="P-loop_NTPase"/>
</dbReference>
<dbReference type="SUPFAM" id="SSF54211">
    <property type="entry name" value="Ribosomal protein S5 domain 2-like"/>
    <property type="match status" value="1"/>
</dbReference>
<evidence type="ECO:0000256" key="1">
    <source>
        <dbReference type="ARBA" id="ARBA00022670"/>
    </source>
</evidence>
<dbReference type="InterPro" id="IPR014721">
    <property type="entry name" value="Ribsml_uS5_D2-typ_fold_subgr"/>
</dbReference>
<dbReference type="PROSITE" id="PS51786">
    <property type="entry name" value="LON_PROTEOLYTIC"/>
    <property type="match status" value="1"/>
</dbReference>
<dbReference type="GO" id="GO:0004176">
    <property type="term" value="F:ATP-dependent peptidase activity"/>
    <property type="evidence" value="ECO:0007669"/>
    <property type="project" value="UniProtKB-UniRule"/>
</dbReference>
<dbReference type="Pfam" id="PF20436">
    <property type="entry name" value="LonB_AAA-LID"/>
    <property type="match status" value="1"/>
</dbReference>
<accession>A0AAE3EKW3</accession>
<dbReference type="GO" id="GO:0030163">
    <property type="term" value="P:protein catabolic process"/>
    <property type="evidence" value="ECO:0007669"/>
    <property type="project" value="InterPro"/>
</dbReference>
<proteinExistence type="inferred from homology"/>
<dbReference type="EMBL" id="JAINWA010000003">
    <property type="protein sequence ID" value="MCD1656146.1"/>
    <property type="molecule type" value="Genomic_DNA"/>
</dbReference>
<dbReference type="PRINTS" id="PR00830">
    <property type="entry name" value="ENDOLAPTASE"/>
</dbReference>
<feature type="domain" description="Lon proteolytic" evidence="3">
    <location>
        <begin position="567"/>
        <end position="762"/>
    </location>
</feature>
<dbReference type="InterPro" id="IPR027065">
    <property type="entry name" value="Lon_Prtase"/>
</dbReference>
<dbReference type="InterPro" id="IPR020568">
    <property type="entry name" value="Ribosomal_Su5_D2-typ_SF"/>
</dbReference>
<dbReference type="Pfam" id="PF20437">
    <property type="entry name" value="LonC_helical"/>
    <property type="match status" value="1"/>
</dbReference>
<dbReference type="InterPro" id="IPR046844">
    <property type="entry name" value="Lon-like_helical"/>
</dbReference>
<dbReference type="Proteomes" id="UP001198163">
    <property type="component" value="Unassembled WGS sequence"/>
</dbReference>
<dbReference type="AlphaFoldDB" id="A0AAE3EKW3"/>
<organism evidence="4 5">
    <name type="scientific">Teretinema zuelzerae</name>
    <dbReference type="NCBI Taxonomy" id="156"/>
    <lineage>
        <taxon>Bacteria</taxon>
        <taxon>Pseudomonadati</taxon>
        <taxon>Spirochaetota</taxon>
        <taxon>Spirochaetia</taxon>
        <taxon>Spirochaetales</taxon>
        <taxon>Treponemataceae</taxon>
        <taxon>Teretinema</taxon>
    </lineage>
</organism>
<dbReference type="GO" id="GO:0004252">
    <property type="term" value="F:serine-type endopeptidase activity"/>
    <property type="evidence" value="ECO:0007669"/>
    <property type="project" value="UniProtKB-UniRule"/>
</dbReference>
<keyword evidence="5" id="KW-1185">Reference proteome</keyword>
<keyword evidence="2" id="KW-0378">Hydrolase</keyword>
<dbReference type="InterPro" id="IPR041699">
    <property type="entry name" value="AAA_32"/>
</dbReference>
<evidence type="ECO:0000313" key="5">
    <source>
        <dbReference type="Proteomes" id="UP001198163"/>
    </source>
</evidence>
<dbReference type="Pfam" id="PF13654">
    <property type="entry name" value="AAA_32"/>
    <property type="match status" value="1"/>
</dbReference>
<dbReference type="GO" id="GO:0006508">
    <property type="term" value="P:proteolysis"/>
    <property type="evidence" value="ECO:0007669"/>
    <property type="project" value="UniProtKB-KW"/>
</dbReference>
<dbReference type="Gene3D" id="1.10.8.60">
    <property type="match status" value="1"/>
</dbReference>
<comment type="similarity">
    <text evidence="2">Belongs to the peptidase S16 family.</text>
</comment>
<feature type="active site" evidence="2">
    <location>
        <position position="657"/>
    </location>
</feature>
<dbReference type="RefSeq" id="WP_230758642.1">
    <property type="nucleotide sequence ID" value="NZ_JAINWA010000003.1"/>
</dbReference>
<gene>
    <name evidence="4" type="ORF">K7J14_15710</name>
</gene>
<dbReference type="GO" id="GO:0005524">
    <property type="term" value="F:ATP binding"/>
    <property type="evidence" value="ECO:0007669"/>
    <property type="project" value="InterPro"/>
</dbReference>
<protein>
    <recommendedName>
        <fullName evidence="2">endopeptidase La</fullName>
        <ecNumber evidence="2">3.4.21.53</ecNumber>
    </recommendedName>
</protein>
<dbReference type="Gene3D" id="3.40.50.300">
    <property type="entry name" value="P-loop containing nucleotide triphosphate hydrolases"/>
    <property type="match status" value="2"/>
</dbReference>
<keyword evidence="2" id="KW-0720">Serine protease</keyword>
<dbReference type="SUPFAM" id="SSF52540">
    <property type="entry name" value="P-loop containing nucleoside triphosphate hydrolases"/>
    <property type="match status" value="1"/>
</dbReference>
<dbReference type="InterPro" id="IPR046843">
    <property type="entry name" value="LonB_AAA-LID"/>
</dbReference>
<reference evidence="4" key="1">
    <citation type="submission" date="2021-08" db="EMBL/GenBank/DDBJ databases">
        <title>Comparative analyses of Brucepasteria parasyntrophica and Teretinema zuelzerae.</title>
        <authorList>
            <person name="Song Y."/>
            <person name="Brune A."/>
        </authorList>
    </citation>
    <scope>NUCLEOTIDE SEQUENCE</scope>
    <source>
        <strain evidence="4">DSM 1903</strain>
    </source>
</reference>
<sequence>MTHTEKELTVGQIAFAVSEERIKKLRIEGRKNPLIGQQRAIEALELGLGIRADGYNIFIMGASGTGRRTVLTSLLAEYKANTSELQDIAYVYNFTKPLEPKALFFPPGTGGYFAKNLKSAIESIRRQALQITKSEVFAAARKRVISRSETDENQVLAEFETQMAAEGFKLIQIKDDDAQSMDLVPVIKGRAASFDELQELVGRGKFPLQQLNSLRERYYQCLDRMADLFKILREKRRATEKQIRALKAESASPIIDNELAMLRSLCKKTPENTEALNHLDAIREDLLARAAVFMEPFKSAAHKKAFFGRYAVNLVSEHPADKKYIIHEEVPTFPNLFGSIETTGATDDISINGHLKLRPGAVHRAMGGFLILRLQDLLQEDGAWTYLKRVLQSGKIEIQAPPSSIHGPSLLKPQAVPAKLKVVIIGGLHSYDFLYQEDPDFQKLFKVCAEFDNVMPLSDQNLGEFIAFCDDFIQKNTLLPIDEGGLARITAHAARLAEYRGMLTTRFIAISDLLTEADYQARKNGESAITYGTVAKTIERRNYLHRLPEEKYAEMIQSKEILLDVSGTSIGKVNGLAVQDRGYHAFGIPVAVTAQAAPGDAGVINIERESGLSGEIYDKAHLIIQGLLHRRYAHNIPLALSASICFEQSYTEVDGDSASCAEFFALLSAIAGIPLRQDIAITGSLNQLGDVQPVGGIPEKIEGFFDACSILGITGTQGVIIPRRNAENLFIPDRMNEAVTSGRFHIWAIDTADEGLEILSGTSAKEFGDKVYAVLEDYAKRMQKCCK</sequence>
<evidence type="ECO:0000259" key="3">
    <source>
        <dbReference type="PROSITE" id="PS51786"/>
    </source>
</evidence>
<evidence type="ECO:0000256" key="2">
    <source>
        <dbReference type="PROSITE-ProRule" id="PRU01122"/>
    </source>
</evidence>
<evidence type="ECO:0000313" key="4">
    <source>
        <dbReference type="EMBL" id="MCD1656146.1"/>
    </source>
</evidence>